<comment type="caution">
    <text evidence="4">The sequence shown here is derived from an EMBL/GenBank/DDBJ whole genome shotgun (WGS) entry which is preliminary data.</text>
</comment>
<organism evidence="4 5">
    <name type="scientific">Massilimicrobiota timonensis</name>
    <dbReference type="NCBI Taxonomy" id="1776392"/>
    <lineage>
        <taxon>Bacteria</taxon>
        <taxon>Bacillati</taxon>
        <taxon>Bacillota</taxon>
        <taxon>Erysipelotrichia</taxon>
        <taxon>Erysipelotrichales</taxon>
        <taxon>Erysipelotrichaceae</taxon>
        <taxon>Massilimicrobiota</taxon>
    </lineage>
</organism>
<proteinExistence type="predicted"/>
<dbReference type="InterPro" id="IPR036751">
    <property type="entry name" value="SpoVG_sf"/>
</dbReference>
<dbReference type="EMBL" id="JAUDCK010000015">
    <property type="protein sequence ID" value="MDM8195782.1"/>
    <property type="molecule type" value="Genomic_DNA"/>
</dbReference>
<keyword evidence="2" id="KW-0717">Septation</keyword>
<dbReference type="InterPro" id="IPR007170">
    <property type="entry name" value="SpoVG"/>
</dbReference>
<reference evidence="4 5" key="2">
    <citation type="submission" date="2023-06" db="EMBL/GenBank/DDBJ databases">
        <authorList>
            <person name="Zeman M."/>
            <person name="Kubasova T."/>
            <person name="Jahodarova E."/>
            <person name="Nykrynova M."/>
            <person name="Rychlik I."/>
        </authorList>
    </citation>
    <scope>NUCLEOTIDE SEQUENCE [LARGE SCALE GENOMIC DNA]</scope>
    <source>
        <strain evidence="4 5">ET341</strain>
    </source>
</reference>
<evidence type="ECO:0000256" key="3">
    <source>
        <dbReference type="ARBA" id="ARBA00023306"/>
    </source>
</evidence>
<dbReference type="RefSeq" id="WP_289527613.1">
    <property type="nucleotide sequence ID" value="NZ_JAUDCK010000015.1"/>
</dbReference>
<evidence type="ECO:0000313" key="5">
    <source>
        <dbReference type="Proteomes" id="UP001529275"/>
    </source>
</evidence>
<protein>
    <submittedName>
        <fullName evidence="4">SpoVG family protein</fullName>
    </submittedName>
</protein>
<evidence type="ECO:0000256" key="2">
    <source>
        <dbReference type="ARBA" id="ARBA00023210"/>
    </source>
</evidence>
<sequence>MIDTIKITKVYHGGSLKASATLTIGGVLALHDIKIIEKENGYFIAMPSQLIKGEYRDIYHPISAPARQVFENLLLRCVEDLMQSQESSLFYQCQNTNIPFLDLTYDDFQIVNQL</sequence>
<evidence type="ECO:0000256" key="1">
    <source>
        <dbReference type="ARBA" id="ARBA00022618"/>
    </source>
</evidence>
<dbReference type="Gene3D" id="3.30.1120.40">
    <property type="entry name" value="Stage V sporulation protein G"/>
    <property type="match status" value="1"/>
</dbReference>
<dbReference type="PANTHER" id="PTHR38429:SF1">
    <property type="entry name" value="SEPTATION PROTEIN SPOVG-RELATED"/>
    <property type="match status" value="1"/>
</dbReference>
<keyword evidence="5" id="KW-1185">Reference proteome</keyword>
<dbReference type="Pfam" id="PF04026">
    <property type="entry name" value="SpoVG"/>
    <property type="match status" value="1"/>
</dbReference>
<accession>A0ABT7UIM3</accession>
<gene>
    <name evidence="4" type="ORF">QUV98_05565</name>
</gene>
<dbReference type="Proteomes" id="UP001529275">
    <property type="component" value="Unassembled WGS sequence"/>
</dbReference>
<dbReference type="PANTHER" id="PTHR38429">
    <property type="entry name" value="SEPTATION PROTEIN SPOVG-RELATED"/>
    <property type="match status" value="1"/>
</dbReference>
<name>A0ABT7UIM3_9FIRM</name>
<keyword evidence="1" id="KW-0132">Cell division</keyword>
<keyword evidence="3" id="KW-0131">Cell cycle</keyword>
<reference evidence="5" key="1">
    <citation type="submission" date="2023-06" db="EMBL/GenBank/DDBJ databases">
        <title>Identification and characterization of horizontal gene transfer across gut microbiota members of farm animals based on homology search.</title>
        <authorList>
            <person name="Zeman M."/>
            <person name="Kubasova T."/>
            <person name="Jahodarova E."/>
            <person name="Nykrynova M."/>
            <person name="Rychlik I."/>
        </authorList>
    </citation>
    <scope>NUCLEOTIDE SEQUENCE [LARGE SCALE GENOMIC DNA]</scope>
    <source>
        <strain evidence="5">ET341</strain>
    </source>
</reference>
<dbReference type="SUPFAM" id="SSF160537">
    <property type="entry name" value="SpoVG-like"/>
    <property type="match status" value="1"/>
</dbReference>
<evidence type="ECO:0000313" key="4">
    <source>
        <dbReference type="EMBL" id="MDM8195782.1"/>
    </source>
</evidence>